<dbReference type="SUPFAM" id="SSF52058">
    <property type="entry name" value="L domain-like"/>
    <property type="match status" value="1"/>
</dbReference>
<evidence type="ECO:0000313" key="2">
    <source>
        <dbReference type="Proteomes" id="UP000703269"/>
    </source>
</evidence>
<accession>A0A9P3LIN4</accession>
<comment type="caution">
    <text evidence="1">The sequence shown here is derived from an EMBL/GenBank/DDBJ whole genome shotgun (WGS) entry which is preliminary data.</text>
</comment>
<dbReference type="OrthoDB" id="2921803at2759"/>
<keyword evidence="2" id="KW-1185">Reference proteome</keyword>
<dbReference type="AlphaFoldDB" id="A0A9P3LIN4"/>
<protein>
    <recommendedName>
        <fullName evidence="3">F-box domain-containing protein</fullName>
    </recommendedName>
</protein>
<reference evidence="1 2" key="1">
    <citation type="submission" date="2021-08" db="EMBL/GenBank/DDBJ databases">
        <title>Draft Genome Sequence of Phanerochaete sordida strain YK-624.</title>
        <authorList>
            <person name="Mori T."/>
            <person name="Dohra H."/>
            <person name="Suzuki T."/>
            <person name="Kawagishi H."/>
            <person name="Hirai H."/>
        </authorList>
    </citation>
    <scope>NUCLEOTIDE SEQUENCE [LARGE SCALE GENOMIC DNA]</scope>
    <source>
        <strain evidence="1 2">YK-624</strain>
    </source>
</reference>
<evidence type="ECO:0000313" key="1">
    <source>
        <dbReference type="EMBL" id="GJE95352.1"/>
    </source>
</evidence>
<dbReference type="Proteomes" id="UP000703269">
    <property type="component" value="Unassembled WGS sequence"/>
</dbReference>
<organism evidence="1 2">
    <name type="scientific">Phanerochaete sordida</name>
    <dbReference type="NCBI Taxonomy" id="48140"/>
    <lineage>
        <taxon>Eukaryota</taxon>
        <taxon>Fungi</taxon>
        <taxon>Dikarya</taxon>
        <taxon>Basidiomycota</taxon>
        <taxon>Agaricomycotina</taxon>
        <taxon>Agaricomycetes</taxon>
        <taxon>Polyporales</taxon>
        <taxon>Phanerochaetaceae</taxon>
        <taxon>Phanerochaete</taxon>
    </lineage>
</organism>
<gene>
    <name evidence="1" type="ORF">PsYK624_115360</name>
</gene>
<sequence>MNVLPAELLDCVIDEMQDDASSLRACSLVCKAWLPRTSAHLFKSLSAHFSVETYDQPDPWKAPSFGFHAPIISSARVAAHVQVLRITICPSTVADVAAIVVQLPQLRSLSVGGTLMTTAPSLPPPPSSGRHIGYLCVYQACADVIPYFLSLFASVGTLEVHLCHVDDHFIPRTWPPLRHPVQHLHFWNISGNVLRYLTSLLEPSALEGINASLNQTWDPIDLDDLSHLLRIAGSTIRSLEVQPDYRSFDTISDLSSLQECTHLESITIEASWSLLGNDWWRGFLAFLPFLPPATRVVRFVVSLTGGLARLPDIVMQNVDWGMIGSALERCSGLQRLQVGIRSVDTKPLSSPEYRGLREAILVELPSRLQSIAVFD</sequence>
<proteinExistence type="predicted"/>
<dbReference type="Gene3D" id="3.80.10.10">
    <property type="entry name" value="Ribonuclease Inhibitor"/>
    <property type="match status" value="1"/>
</dbReference>
<dbReference type="EMBL" id="BPQB01000048">
    <property type="protein sequence ID" value="GJE95352.1"/>
    <property type="molecule type" value="Genomic_DNA"/>
</dbReference>
<name>A0A9P3LIN4_9APHY</name>
<dbReference type="InterPro" id="IPR032675">
    <property type="entry name" value="LRR_dom_sf"/>
</dbReference>
<evidence type="ECO:0008006" key="3">
    <source>
        <dbReference type="Google" id="ProtNLM"/>
    </source>
</evidence>